<accession>A0ABS9QD45</accession>
<evidence type="ECO:0000256" key="5">
    <source>
        <dbReference type="ARBA" id="ARBA00022898"/>
    </source>
</evidence>
<protein>
    <recommendedName>
        <fullName evidence="7">Aminotransferase</fullName>
        <ecNumber evidence="7">2.6.1.-</ecNumber>
    </recommendedName>
</protein>
<dbReference type="InterPro" id="IPR050596">
    <property type="entry name" value="AspAT/PAT-like"/>
</dbReference>
<evidence type="ECO:0000256" key="7">
    <source>
        <dbReference type="RuleBase" id="RU000481"/>
    </source>
</evidence>
<comment type="similarity">
    <text evidence="2 7">Belongs to the class-I pyridoxal-phosphate-dependent aminotransferase family.</text>
</comment>
<evidence type="ECO:0000256" key="6">
    <source>
        <dbReference type="ARBA" id="ARBA00049185"/>
    </source>
</evidence>
<comment type="cofactor">
    <cofactor evidence="1 7">
        <name>pyridoxal 5'-phosphate</name>
        <dbReference type="ChEBI" id="CHEBI:597326"/>
    </cofactor>
</comment>
<keyword evidence="10" id="KW-1185">Reference proteome</keyword>
<reference evidence="9 10" key="1">
    <citation type="submission" date="2022-02" db="EMBL/GenBank/DDBJ databases">
        <title>Draft genome sequence of Mezorhizobium retamae strain IRAMC:0171 isolated from Retama raetam nodules.</title>
        <authorList>
            <person name="Bengaied R."/>
            <person name="Sbissi I."/>
            <person name="Huber K."/>
            <person name="Ghodbane F."/>
            <person name="Nouioui I."/>
            <person name="Tarhouni M."/>
            <person name="Gtari M."/>
        </authorList>
    </citation>
    <scope>NUCLEOTIDE SEQUENCE [LARGE SCALE GENOMIC DNA]</scope>
    <source>
        <strain evidence="9 10">IRAMC:0171</strain>
    </source>
</reference>
<comment type="catalytic activity">
    <reaction evidence="6">
        <text>L-aspartate + 2-oxoglutarate = oxaloacetate + L-glutamate</text>
        <dbReference type="Rhea" id="RHEA:21824"/>
        <dbReference type="ChEBI" id="CHEBI:16452"/>
        <dbReference type="ChEBI" id="CHEBI:16810"/>
        <dbReference type="ChEBI" id="CHEBI:29985"/>
        <dbReference type="ChEBI" id="CHEBI:29991"/>
        <dbReference type="EC" id="2.6.1.1"/>
    </reaction>
</comment>
<dbReference type="Gene3D" id="3.40.640.10">
    <property type="entry name" value="Type I PLP-dependent aspartate aminotransferase-like (Major domain)"/>
    <property type="match status" value="1"/>
</dbReference>
<dbReference type="EMBL" id="JAKREW010000007">
    <property type="protein sequence ID" value="MCG7505336.1"/>
    <property type="molecule type" value="Genomic_DNA"/>
</dbReference>
<dbReference type="EC" id="2.6.1.-" evidence="7"/>
<evidence type="ECO:0000256" key="4">
    <source>
        <dbReference type="ARBA" id="ARBA00022679"/>
    </source>
</evidence>
<dbReference type="GO" id="GO:0008483">
    <property type="term" value="F:transaminase activity"/>
    <property type="evidence" value="ECO:0007669"/>
    <property type="project" value="UniProtKB-KW"/>
</dbReference>
<name>A0ABS9QD45_9HYPH</name>
<keyword evidence="5" id="KW-0663">Pyridoxal phosphate</keyword>
<dbReference type="PROSITE" id="PS00105">
    <property type="entry name" value="AA_TRANSFER_CLASS_1"/>
    <property type="match status" value="1"/>
</dbReference>
<dbReference type="InterPro" id="IPR004839">
    <property type="entry name" value="Aminotransferase_I/II_large"/>
</dbReference>
<organism evidence="9 10">
    <name type="scientific">Mesorhizobium retamae</name>
    <dbReference type="NCBI Taxonomy" id="2912854"/>
    <lineage>
        <taxon>Bacteria</taxon>
        <taxon>Pseudomonadati</taxon>
        <taxon>Pseudomonadota</taxon>
        <taxon>Alphaproteobacteria</taxon>
        <taxon>Hyphomicrobiales</taxon>
        <taxon>Phyllobacteriaceae</taxon>
        <taxon>Mesorhizobium</taxon>
    </lineage>
</organism>
<evidence type="ECO:0000313" key="10">
    <source>
        <dbReference type="Proteomes" id="UP001201701"/>
    </source>
</evidence>
<proteinExistence type="inferred from homology"/>
<dbReference type="CDD" id="cd00609">
    <property type="entry name" value="AAT_like"/>
    <property type="match status" value="1"/>
</dbReference>
<dbReference type="InterPro" id="IPR015421">
    <property type="entry name" value="PyrdxlP-dep_Trfase_major"/>
</dbReference>
<comment type="caution">
    <text evidence="9">The sequence shown here is derived from an EMBL/GenBank/DDBJ whole genome shotgun (WGS) entry which is preliminary data.</text>
</comment>
<dbReference type="InterPro" id="IPR015424">
    <property type="entry name" value="PyrdxlP-dep_Trfase"/>
</dbReference>
<dbReference type="Proteomes" id="UP001201701">
    <property type="component" value="Unassembled WGS sequence"/>
</dbReference>
<keyword evidence="3 7" id="KW-0032">Aminotransferase</keyword>
<dbReference type="PANTHER" id="PTHR46383:SF1">
    <property type="entry name" value="ASPARTATE AMINOTRANSFERASE"/>
    <property type="match status" value="1"/>
</dbReference>
<keyword evidence="4 7" id="KW-0808">Transferase</keyword>
<evidence type="ECO:0000256" key="3">
    <source>
        <dbReference type="ARBA" id="ARBA00022576"/>
    </source>
</evidence>
<evidence type="ECO:0000256" key="2">
    <source>
        <dbReference type="ARBA" id="ARBA00007441"/>
    </source>
</evidence>
<dbReference type="InterPro" id="IPR004838">
    <property type="entry name" value="NHTrfase_class1_PyrdxlP-BS"/>
</dbReference>
<dbReference type="Gene3D" id="3.90.1150.10">
    <property type="entry name" value="Aspartate Aminotransferase, domain 1"/>
    <property type="match status" value="1"/>
</dbReference>
<dbReference type="SUPFAM" id="SSF53383">
    <property type="entry name" value="PLP-dependent transferases"/>
    <property type="match status" value="1"/>
</dbReference>
<feature type="domain" description="Aminotransferase class I/classII large" evidence="8">
    <location>
        <begin position="14"/>
        <end position="374"/>
    </location>
</feature>
<sequence length="387" mass="41671">MTAKARELKELGKSVIALSAGEPDFDTPENVKDAGIDAIRSGKTKYTPVPGIPSLLKVIQEKLECENNLHYATNQITTACGAKQILFNALFATLDPGDEVIIPAPCWVSYPDMVRLAGGSPVIVPCSEKDGFKLTPEALEEHIRPRTRWLMLNSPSNPTGAVYAADELRALAEVLRNHPHVMVLADDIYEKLVYGDAKFATIAAVAPWVYDRTLTVNGVSKANAMTGWRLGYGAGPADLIKAMNTIQGQTASHTSSISQYAAVEAIGGDQSYLGGFVKQYEARRDLVVRKLNEAYGVRCTAPDGAFYVFASCEGLIGRRTPAGQIIKTDEDVAMFLLEEAGVAVVPGSGFLMSPYFRISYASSEEELIEACDRIIAACEALAKGEAA</sequence>
<evidence type="ECO:0000256" key="1">
    <source>
        <dbReference type="ARBA" id="ARBA00001933"/>
    </source>
</evidence>
<evidence type="ECO:0000313" key="9">
    <source>
        <dbReference type="EMBL" id="MCG7505336.1"/>
    </source>
</evidence>
<dbReference type="InterPro" id="IPR015422">
    <property type="entry name" value="PyrdxlP-dep_Trfase_small"/>
</dbReference>
<evidence type="ECO:0000259" key="8">
    <source>
        <dbReference type="Pfam" id="PF00155"/>
    </source>
</evidence>
<gene>
    <name evidence="9" type="ORF">L4923_09910</name>
</gene>
<dbReference type="PANTHER" id="PTHR46383">
    <property type="entry name" value="ASPARTATE AMINOTRANSFERASE"/>
    <property type="match status" value="1"/>
</dbReference>
<dbReference type="Pfam" id="PF00155">
    <property type="entry name" value="Aminotran_1_2"/>
    <property type="match status" value="1"/>
</dbReference>